<gene>
    <name evidence="3" type="ORF">GWK48_07180</name>
</gene>
<dbReference type="InterPro" id="IPR027417">
    <property type="entry name" value="P-loop_NTPase"/>
</dbReference>
<name>A0A6N0NTI9_9CREN</name>
<dbReference type="InterPro" id="IPR041682">
    <property type="entry name" value="AAA_14"/>
</dbReference>
<dbReference type="PANTHER" id="PTHR33295:SF19">
    <property type="entry name" value="ARCHAEAL ATPASE"/>
    <property type="match status" value="1"/>
</dbReference>
<dbReference type="Pfam" id="PF13173">
    <property type="entry name" value="AAA_14"/>
    <property type="match status" value="1"/>
</dbReference>
<dbReference type="GeneID" id="55641719"/>
<keyword evidence="4" id="KW-1185">Reference proteome</keyword>
<proteinExistence type="predicted"/>
<keyword evidence="3" id="KW-0547">Nucleotide-binding</keyword>
<accession>A0A6N0NTI9</accession>
<dbReference type="GO" id="GO:0005524">
    <property type="term" value="F:ATP binding"/>
    <property type="evidence" value="ECO:0007669"/>
    <property type="project" value="UniProtKB-KW"/>
</dbReference>
<dbReference type="RefSeq" id="WP_174630921.1">
    <property type="nucleotide sequence ID" value="NZ_CP049074.1"/>
</dbReference>
<dbReference type="AlphaFoldDB" id="A0A6N0NTI9"/>
<dbReference type="KEGG" id="mten:GWK48_07180"/>
<evidence type="ECO:0000313" key="4">
    <source>
        <dbReference type="Proteomes" id="UP000509301"/>
    </source>
</evidence>
<sequence length="445" mass="51853">MDDAELLSMMTEWNFWGGKIDVGIERERYINNVLRLLKAINIVALSGIRRSGKSTIGLQALKKLIDSGIDINDTLVIRLDDERLLNLDYATLLRIYDLYTTHIKSSQESTTYVLLDEAQEVNGWERFVRGLADRGKAKFLVTGSSAKLLSSEYTTLLSGRHVEVRIFPLDFKEYLSFHSIKVDSKLEFARNLERIKKLLEEYLSLGGLPQITLNKDLALELLDSHFDTIIVKDVVRRYRIRDENKIRTLAKYYISSVASRVTFNSVSKFLKIPVKTVERYSKYLENSYLIYFLRNFSFSVKAVENSPRKVHVVDNGFIKLFNPRLSRGHLLESLVFQHLYRYSLNKKDLELYYWYDGNYEIDFLLKSPNNILPIQVAYEINDQETMKRELRAIDKFKEKVRPVDRTLLVTYHTVNESVGENEVILLPAYSFLTRYEEVLGEIMDA</sequence>
<dbReference type="EMBL" id="CP049074">
    <property type="protein sequence ID" value="QKR00184.1"/>
    <property type="molecule type" value="Genomic_DNA"/>
</dbReference>
<evidence type="ECO:0000259" key="1">
    <source>
        <dbReference type="Pfam" id="PF13173"/>
    </source>
</evidence>
<evidence type="ECO:0000259" key="2">
    <source>
        <dbReference type="Pfam" id="PF13635"/>
    </source>
</evidence>
<evidence type="ECO:0000313" key="3">
    <source>
        <dbReference type="EMBL" id="QKR00184.1"/>
    </source>
</evidence>
<feature type="domain" description="AAA" evidence="1">
    <location>
        <begin position="41"/>
        <end position="175"/>
    </location>
</feature>
<reference evidence="3 4" key="1">
    <citation type="submission" date="2020-02" db="EMBL/GenBank/DDBJ databases">
        <title>Comparative genome analysis reveals the metabolism and evolution of the thermophilic archaeal genus Metallosphaera.</title>
        <authorList>
            <person name="Jiang C."/>
        </authorList>
    </citation>
    <scope>NUCLEOTIDE SEQUENCE [LARGE SCALE GENOMIC DNA]</scope>
    <source>
        <strain evidence="3 4">Ric-A</strain>
    </source>
</reference>
<dbReference type="Proteomes" id="UP000509301">
    <property type="component" value="Chromosome"/>
</dbReference>
<dbReference type="InterPro" id="IPR025420">
    <property type="entry name" value="DUF4143"/>
</dbReference>
<organism evidence="3 4">
    <name type="scientific">Metallosphaera tengchongensis</name>
    <dbReference type="NCBI Taxonomy" id="1532350"/>
    <lineage>
        <taxon>Archaea</taxon>
        <taxon>Thermoproteota</taxon>
        <taxon>Thermoprotei</taxon>
        <taxon>Sulfolobales</taxon>
        <taxon>Sulfolobaceae</taxon>
        <taxon>Metallosphaera</taxon>
    </lineage>
</organism>
<dbReference type="Pfam" id="PF13635">
    <property type="entry name" value="DUF4143"/>
    <property type="match status" value="1"/>
</dbReference>
<dbReference type="OrthoDB" id="371918at2157"/>
<dbReference type="SUPFAM" id="SSF52540">
    <property type="entry name" value="P-loop containing nucleoside triphosphate hydrolases"/>
    <property type="match status" value="1"/>
</dbReference>
<protein>
    <submittedName>
        <fullName evidence="3">ATP-binding protein</fullName>
    </submittedName>
</protein>
<dbReference type="PANTHER" id="PTHR33295">
    <property type="entry name" value="ATPASE"/>
    <property type="match status" value="1"/>
</dbReference>
<keyword evidence="3" id="KW-0067">ATP-binding</keyword>
<feature type="domain" description="DUF4143" evidence="2">
    <location>
        <begin position="232"/>
        <end position="378"/>
    </location>
</feature>